<evidence type="ECO:0000313" key="3">
    <source>
        <dbReference type="Proteomes" id="UP001338125"/>
    </source>
</evidence>
<feature type="domain" description="AMP-dependent synthetase/ligase" evidence="1">
    <location>
        <begin position="31"/>
        <end position="419"/>
    </location>
</feature>
<dbReference type="EMBL" id="JAVFKD010000010">
    <property type="protein sequence ID" value="KAK5994606.1"/>
    <property type="molecule type" value="Genomic_DNA"/>
</dbReference>
<name>A0ABR0SS64_9HYPO</name>
<gene>
    <name evidence="2" type="ORF">PT974_05085</name>
</gene>
<dbReference type="Proteomes" id="UP001338125">
    <property type="component" value="Unassembled WGS sequence"/>
</dbReference>
<reference evidence="2 3" key="1">
    <citation type="submission" date="2024-01" db="EMBL/GenBank/DDBJ databases">
        <title>Complete genome of Cladobotryum mycophilum ATHUM6906.</title>
        <authorList>
            <person name="Christinaki A.C."/>
            <person name="Myridakis A.I."/>
            <person name="Kouvelis V.N."/>
        </authorList>
    </citation>
    <scope>NUCLEOTIDE SEQUENCE [LARGE SCALE GENOMIC DNA]</scope>
    <source>
        <strain evidence="2 3">ATHUM6906</strain>
    </source>
</reference>
<dbReference type="SUPFAM" id="SSF56801">
    <property type="entry name" value="Acetyl-CoA synthetase-like"/>
    <property type="match status" value="1"/>
</dbReference>
<sequence>MAKLSELDRGPAPNLPFNSVWEALQHGYELNPDKTALIAPTQPSDLLQELVGPTASPVDHLTWSFRQIWRATFRLASVFEAHHITSGSTVLLLVPSCAEWTVLMCPTAYKCYTMVPLNTVVLQKENEDRLQGFIERLTPSVVVVSNESEAAVVDRFRNKQNSTFLGLTLDPLSEPLPGWTSIPVIAKLLFPKEIKAEPELDNMERTAWIIHTSGTWSDTPKAVPRPTRFLTHAMLFEVPAIDEPLVLVNTKNHQMMAPWLFFVALRSGNTAVLAGGKDFDPTATLHALATCRQRLTMLFPIMADLLVAHPDFSPDKVDSVMHATVLGSTTTEAVIRKTQQAFPKAIIDPGYAMTEVNAAFRWPPPGPPTPIPTYKGIVSTGIASPGFKFKIVDDSGQIVSRYAPGEVHISGTYVTKGYLHGRPADTFYEENGESWFRIGDCLVVDDQDQIYALGRMDDVIKRNGTIISPGTIQNLLATHYNTSVMVVKAISSDGLELPFSVFAKLDQNPADIEALVLKELGPSYRLGGVLDRQQLGFEQWPVNGKLLVSEIRRAVAKYLAANEAEA</sequence>
<proteinExistence type="predicted"/>
<evidence type="ECO:0000313" key="2">
    <source>
        <dbReference type="EMBL" id="KAK5994606.1"/>
    </source>
</evidence>
<accession>A0ABR0SS64</accession>
<organism evidence="2 3">
    <name type="scientific">Cladobotryum mycophilum</name>
    <dbReference type="NCBI Taxonomy" id="491253"/>
    <lineage>
        <taxon>Eukaryota</taxon>
        <taxon>Fungi</taxon>
        <taxon>Dikarya</taxon>
        <taxon>Ascomycota</taxon>
        <taxon>Pezizomycotina</taxon>
        <taxon>Sordariomycetes</taxon>
        <taxon>Hypocreomycetidae</taxon>
        <taxon>Hypocreales</taxon>
        <taxon>Hypocreaceae</taxon>
        <taxon>Cladobotryum</taxon>
    </lineage>
</organism>
<dbReference type="InterPro" id="IPR000873">
    <property type="entry name" value="AMP-dep_synth/lig_dom"/>
</dbReference>
<evidence type="ECO:0000259" key="1">
    <source>
        <dbReference type="Pfam" id="PF00501"/>
    </source>
</evidence>
<dbReference type="Pfam" id="PF00501">
    <property type="entry name" value="AMP-binding"/>
    <property type="match status" value="1"/>
</dbReference>
<keyword evidence="3" id="KW-1185">Reference proteome</keyword>
<dbReference type="Gene3D" id="3.40.50.12780">
    <property type="entry name" value="N-terminal domain of ligase-like"/>
    <property type="match status" value="1"/>
</dbReference>
<protein>
    <submittedName>
        <fullName evidence="2">4-coumarate--CoA ligase 2-like protein</fullName>
    </submittedName>
</protein>
<comment type="caution">
    <text evidence="2">The sequence shown here is derived from an EMBL/GenBank/DDBJ whole genome shotgun (WGS) entry which is preliminary data.</text>
</comment>
<dbReference type="InterPro" id="IPR042099">
    <property type="entry name" value="ANL_N_sf"/>
</dbReference>
<dbReference type="PANTHER" id="PTHR24096">
    <property type="entry name" value="LONG-CHAIN-FATTY-ACID--COA LIGASE"/>
    <property type="match status" value="1"/>
</dbReference>